<dbReference type="eggNOG" id="ENOG5032WIF">
    <property type="taxonomic scope" value="Bacteria"/>
</dbReference>
<dbReference type="DNASU" id="3836654"/>
<keyword evidence="3" id="KW-0002">3D-structure</keyword>
<gene>
    <name evidence="1" type="ordered locus">Rru_A3208</name>
</gene>
<dbReference type="Proteomes" id="UP000001929">
    <property type="component" value="Chromosome"/>
</dbReference>
<name>Q2RPE2_RHORT</name>
<evidence type="ECO:0000313" key="2">
    <source>
        <dbReference type="Proteomes" id="UP000001929"/>
    </source>
</evidence>
<dbReference type="HOGENOM" id="CLU_116670_0_1_5"/>
<evidence type="ECO:0008006" key="4">
    <source>
        <dbReference type="Google" id="ProtNLM"/>
    </source>
</evidence>
<reference evidence="3" key="1">
    <citation type="submission" date="2008-11" db="PDB data bank">
        <title>Crystal structure of an alpha-helical protein of unknown function (Pfam01724) (YP_428290.1) from RHODOSPIRILLUM RUBRUM ATCC 11170 at 1.45 A resolution.</title>
        <authorList>
            <consortium name="Joint Center for Structural Genomics (JCSG)"/>
        </authorList>
    </citation>
    <scope>X-RAY CRYSTALLOGRAPHY (1.45 ANGSTROMS)</scope>
</reference>
<dbReference type="PDB" id="3FCN">
    <property type="method" value="X-ray"/>
    <property type="resolution" value="1.45 A"/>
    <property type="chains" value="A=1-163"/>
</dbReference>
<protein>
    <recommendedName>
        <fullName evidence="4">DUF29 domain-containing protein</fullName>
    </recommendedName>
</protein>
<evidence type="ECO:0007829" key="3">
    <source>
        <dbReference type="PDB" id="3FCN"/>
    </source>
</evidence>
<sequence length="163" mass="18371">MGMEHKTYEADLFVWCQQQADGLRALSRSRRDLPDDLDLEHIAEEIEDMGRSELREATSLVRQICVRVIMAMSAPEAPDRARWRSEVVSWHNLLLDTITPGMIDRIDIGVIWRRAVSEAKAALIEINVAPQAGLSFQAPLPADHFLDEDFDYDATVARLGPTA</sequence>
<dbReference type="Gene3D" id="1.20.1220.20">
    <property type="entry name" value="Uncharcterised protein PF01724"/>
    <property type="match status" value="1"/>
</dbReference>
<dbReference type="EMBL" id="CP000230">
    <property type="protein sequence ID" value="ABC24003.1"/>
    <property type="molecule type" value="Genomic_DNA"/>
</dbReference>
<organism evidence="1 2">
    <name type="scientific">Rhodospirillum rubrum (strain ATCC 11170 / ATH 1.1.1 / DSM 467 / LMG 4362 / NCIMB 8255 / S1)</name>
    <dbReference type="NCBI Taxonomy" id="269796"/>
    <lineage>
        <taxon>Bacteria</taxon>
        <taxon>Pseudomonadati</taxon>
        <taxon>Pseudomonadota</taxon>
        <taxon>Alphaproteobacteria</taxon>
        <taxon>Rhodospirillales</taxon>
        <taxon>Rhodospirillaceae</taxon>
        <taxon>Rhodospirillum</taxon>
    </lineage>
</organism>
<proteinExistence type="evidence at protein level"/>
<dbReference type="KEGG" id="rru:Rru_A3208"/>
<reference evidence="1 2" key="2">
    <citation type="journal article" date="2011" name="Stand. Genomic Sci.">
        <title>Complete genome sequence of Rhodospirillum rubrum type strain (S1).</title>
        <authorList>
            <person name="Munk A.C."/>
            <person name="Copeland A."/>
            <person name="Lucas S."/>
            <person name="Lapidus A."/>
            <person name="Del Rio T.G."/>
            <person name="Barry K."/>
            <person name="Detter J.C."/>
            <person name="Hammon N."/>
            <person name="Israni S."/>
            <person name="Pitluck S."/>
            <person name="Brettin T."/>
            <person name="Bruce D."/>
            <person name="Han C."/>
            <person name="Tapia R."/>
            <person name="Gilna P."/>
            <person name="Schmutz J."/>
            <person name="Larimer F."/>
            <person name="Land M."/>
            <person name="Kyrpides N.C."/>
            <person name="Mavromatis K."/>
            <person name="Richardson P."/>
            <person name="Rohde M."/>
            <person name="Goker M."/>
            <person name="Klenk H.P."/>
            <person name="Zhang Y."/>
            <person name="Roberts G.P."/>
            <person name="Reslewic S."/>
            <person name="Schwartz D.C."/>
        </authorList>
    </citation>
    <scope>NUCLEOTIDE SEQUENCE [LARGE SCALE GENOMIC DNA]</scope>
    <source>
        <strain evidence="2">ATCC 11170 / ATH 1.1.1 / DSM 467 / LMG 4362 / NCIMB 8255 / S1</strain>
    </source>
</reference>
<dbReference type="AlphaFoldDB" id="Q2RPE2"/>
<dbReference type="SMR" id="Q2RPE2"/>
<dbReference type="EnsemblBacteria" id="ABC24003">
    <property type="protein sequence ID" value="ABC24003"/>
    <property type="gene ID" value="Rru_A3208"/>
</dbReference>
<dbReference type="STRING" id="269796.Rru_A3208"/>
<dbReference type="PDBsum" id="3FCN"/>
<accession>Q2RPE2</accession>
<dbReference type="EvolutionaryTrace" id="Q2RPE2"/>
<keyword evidence="2" id="KW-1185">Reference proteome</keyword>
<dbReference type="RefSeq" id="WP_011390956.1">
    <property type="nucleotide sequence ID" value="NC_007643.1"/>
</dbReference>
<dbReference type="Pfam" id="PF01724">
    <property type="entry name" value="DUF29"/>
    <property type="match status" value="1"/>
</dbReference>
<evidence type="ECO:0000313" key="1">
    <source>
        <dbReference type="EMBL" id="ABC24003.1"/>
    </source>
</evidence>
<dbReference type="PATRIC" id="fig|269796.9.peg.3322"/>